<dbReference type="OrthoDB" id="6738456at2759"/>
<reference evidence="3" key="1">
    <citation type="submission" date="2016-06" db="UniProtKB">
        <authorList>
            <consortium name="WormBaseParasite"/>
        </authorList>
    </citation>
    <scope>IDENTIFICATION</scope>
</reference>
<gene>
    <name evidence="1" type="ORF">GPUH_LOCUS25435</name>
</gene>
<reference evidence="1 2" key="2">
    <citation type="submission" date="2018-11" db="EMBL/GenBank/DDBJ databases">
        <authorList>
            <consortium name="Pathogen Informatics"/>
        </authorList>
    </citation>
    <scope>NUCLEOTIDE SEQUENCE [LARGE SCALE GENOMIC DNA]</scope>
</reference>
<organism evidence="3">
    <name type="scientific">Gongylonema pulchrum</name>
    <dbReference type="NCBI Taxonomy" id="637853"/>
    <lineage>
        <taxon>Eukaryota</taxon>
        <taxon>Metazoa</taxon>
        <taxon>Ecdysozoa</taxon>
        <taxon>Nematoda</taxon>
        <taxon>Chromadorea</taxon>
        <taxon>Rhabditida</taxon>
        <taxon>Spirurina</taxon>
        <taxon>Spiruromorpha</taxon>
        <taxon>Spiruroidea</taxon>
        <taxon>Gongylonematidae</taxon>
        <taxon>Gongylonema</taxon>
    </lineage>
</organism>
<dbReference type="Gene3D" id="3.10.20.90">
    <property type="entry name" value="Phosphatidylinositol 3-kinase Catalytic Subunit, Chain A, domain 1"/>
    <property type="match status" value="1"/>
</dbReference>
<evidence type="ECO:0000313" key="3">
    <source>
        <dbReference type="WBParaSite" id="GPUH_0002546301-mRNA-1"/>
    </source>
</evidence>
<dbReference type="InterPro" id="IPR029071">
    <property type="entry name" value="Ubiquitin-like_domsf"/>
</dbReference>
<keyword evidence="2" id="KW-1185">Reference proteome</keyword>
<sequence length="110" mass="13207">MRGPVVVMRRRINQWMMKWVYKEENPFEKRRAEGEKIRRKYPDRIPVKNNENKMKFKDLSRTWQIRMPPTAFIKKSYKQNSLREAKAFGIGTSGLFLPLGHLALCQHRLC</sequence>
<proteinExistence type="predicted"/>
<dbReference type="EMBL" id="UYRT01105200">
    <property type="protein sequence ID" value="VDN44199.1"/>
    <property type="molecule type" value="Genomic_DNA"/>
</dbReference>
<dbReference type="SUPFAM" id="SSF54236">
    <property type="entry name" value="Ubiquitin-like"/>
    <property type="match status" value="1"/>
</dbReference>
<dbReference type="AlphaFoldDB" id="A0A183EWU2"/>
<evidence type="ECO:0000313" key="2">
    <source>
        <dbReference type="Proteomes" id="UP000271098"/>
    </source>
</evidence>
<protein>
    <submittedName>
        <fullName evidence="3">Ribosomal protein</fullName>
    </submittedName>
</protein>
<dbReference type="Proteomes" id="UP000271098">
    <property type="component" value="Unassembled WGS sequence"/>
</dbReference>
<name>A0A183EWU2_9BILA</name>
<evidence type="ECO:0000313" key="1">
    <source>
        <dbReference type="EMBL" id="VDN44199.1"/>
    </source>
</evidence>
<accession>A0A183EWU2</accession>
<dbReference type="WBParaSite" id="GPUH_0002546301-mRNA-1">
    <property type="protein sequence ID" value="GPUH_0002546301-mRNA-1"/>
    <property type="gene ID" value="GPUH_0002546301"/>
</dbReference>